<sequence>MPAVPIADAGGLTGLWAALACANLLQAGSKLVSFLRHGTQAGASVPAGTPVGDTSRVEAG</sequence>
<organism evidence="3 4">
    <name type="scientific">Streptomyces sannanensis</name>
    <dbReference type="NCBI Taxonomy" id="285536"/>
    <lineage>
        <taxon>Bacteria</taxon>
        <taxon>Bacillati</taxon>
        <taxon>Actinomycetota</taxon>
        <taxon>Actinomycetes</taxon>
        <taxon>Kitasatosporales</taxon>
        <taxon>Streptomycetaceae</taxon>
        <taxon>Streptomyces</taxon>
    </lineage>
</organism>
<gene>
    <name evidence="2" type="ORF">GCM10020367_03210</name>
    <name evidence="3" type="ORF">GCM10020367_65630</name>
</gene>
<reference evidence="3" key="1">
    <citation type="journal article" date="2014" name="Int. J. Syst. Evol. Microbiol.">
        <title>Complete genome of a new Firmicutes species belonging to the dominant human colonic microbiota ('Ruminococcus bicirculans') reveals two chromosomes and a selective capacity to utilize plant glucans.</title>
        <authorList>
            <consortium name="NISC Comparative Sequencing Program"/>
            <person name="Wegmann U."/>
            <person name="Louis P."/>
            <person name="Goesmann A."/>
            <person name="Henrissat B."/>
            <person name="Duncan S.H."/>
            <person name="Flint H.J."/>
        </authorList>
    </citation>
    <scope>NUCLEOTIDE SEQUENCE</scope>
    <source>
        <strain evidence="3">JCM 9651</strain>
    </source>
</reference>
<evidence type="ECO:0000256" key="1">
    <source>
        <dbReference type="SAM" id="MobiDB-lite"/>
    </source>
</evidence>
<keyword evidence="4" id="KW-1185">Reference proteome</keyword>
<feature type="region of interest" description="Disordered" evidence="1">
    <location>
        <begin position="41"/>
        <end position="60"/>
    </location>
</feature>
<reference evidence="3" key="3">
    <citation type="submission" date="2023-12" db="EMBL/GenBank/DDBJ databases">
        <authorList>
            <person name="Sun Q."/>
            <person name="Inoue M."/>
        </authorList>
    </citation>
    <scope>NUCLEOTIDE SEQUENCE</scope>
    <source>
        <strain evidence="3">JCM 9651</strain>
    </source>
</reference>
<accession>A0ABP6SM97</accession>
<comment type="caution">
    <text evidence="3">The sequence shown here is derived from an EMBL/GenBank/DDBJ whole genome shotgun (WGS) entry which is preliminary data.</text>
</comment>
<dbReference type="EMBL" id="BAAAYL010000001">
    <property type="protein sequence ID" value="GAA3379959.1"/>
    <property type="molecule type" value="Genomic_DNA"/>
</dbReference>
<protein>
    <submittedName>
        <fullName evidence="3">Uncharacterized protein</fullName>
    </submittedName>
</protein>
<evidence type="ECO:0000313" key="3">
    <source>
        <dbReference type="EMBL" id="GAA3379959.1"/>
    </source>
</evidence>
<dbReference type="EMBL" id="BAAAYL010000001">
    <property type="protein sequence ID" value="GAA3367742.1"/>
    <property type="molecule type" value="Genomic_DNA"/>
</dbReference>
<reference evidence="4" key="2">
    <citation type="journal article" date="2019" name="Int. J. Syst. Evol. Microbiol.">
        <title>The Global Catalogue of Microorganisms (GCM) 10K type strain sequencing project: providing services to taxonomists for standard genome sequencing and annotation.</title>
        <authorList>
            <consortium name="The Broad Institute Genomics Platform"/>
            <consortium name="The Broad Institute Genome Sequencing Center for Infectious Disease"/>
            <person name="Wu L."/>
            <person name="Ma J."/>
        </authorList>
    </citation>
    <scope>NUCLEOTIDE SEQUENCE [LARGE SCALE GENOMIC DNA]</scope>
    <source>
        <strain evidence="4">JCM 9651</strain>
    </source>
</reference>
<name>A0ABP6SM97_9ACTN</name>
<dbReference type="RefSeq" id="WP_345033977.1">
    <property type="nucleotide sequence ID" value="NZ_BAAAYL010000001.1"/>
</dbReference>
<proteinExistence type="predicted"/>
<dbReference type="Proteomes" id="UP001499990">
    <property type="component" value="Unassembled WGS sequence"/>
</dbReference>
<evidence type="ECO:0000313" key="2">
    <source>
        <dbReference type="EMBL" id="GAA3367742.1"/>
    </source>
</evidence>
<evidence type="ECO:0000313" key="4">
    <source>
        <dbReference type="Proteomes" id="UP001499990"/>
    </source>
</evidence>